<accession>A0ABV6DIL1</accession>
<dbReference type="RefSeq" id="WP_377469675.1">
    <property type="nucleotide sequence ID" value="NZ_JBHLWN010000031.1"/>
</dbReference>
<dbReference type="PANTHER" id="PTHR43280">
    <property type="entry name" value="ARAC-FAMILY TRANSCRIPTIONAL REGULATOR"/>
    <property type="match status" value="1"/>
</dbReference>
<sequence>MKPPALLEPMTMPDHAFPVKVGPCRASEYGITLFANHWHRHIELLYFVSGRAVVECNGVPVTAGPGDMIFMNANDLHAGICLSEDLFYYVLIFDPAVLQSQSMDAIESKYMLPIVQNLMLFPNFIAQANDYREDYLSIVKELGEKEPGYELAVKASLYRMLTRLIRSQPLTGQTAKEYRNRMRLLERLTPVLSFIEERSEEELTVEELAKLAGLSRFHFSRLFKQLTEKSVAEYVNDIRIRRADYLLRNTPMTVSEVALAVGYRDIYYFSRVFKKCRHVPPSEVRRG</sequence>
<dbReference type="EMBL" id="JBHLWN010000031">
    <property type="protein sequence ID" value="MFC0212495.1"/>
    <property type="molecule type" value="Genomic_DNA"/>
</dbReference>
<dbReference type="InterPro" id="IPR014710">
    <property type="entry name" value="RmlC-like_jellyroll"/>
</dbReference>
<dbReference type="SUPFAM" id="SSF46689">
    <property type="entry name" value="Homeodomain-like"/>
    <property type="match status" value="2"/>
</dbReference>
<dbReference type="Pfam" id="PF12833">
    <property type="entry name" value="HTH_18"/>
    <property type="match status" value="1"/>
</dbReference>
<name>A0ABV6DIL1_9BACL</name>
<dbReference type="SMART" id="SM00342">
    <property type="entry name" value="HTH_ARAC"/>
    <property type="match status" value="1"/>
</dbReference>
<gene>
    <name evidence="5" type="ORF">ACFFK0_08475</name>
</gene>
<keyword evidence="2" id="KW-0238">DNA-binding</keyword>
<dbReference type="CDD" id="cd02208">
    <property type="entry name" value="cupin_RmlC-like"/>
    <property type="match status" value="1"/>
</dbReference>
<dbReference type="Gene3D" id="1.10.10.60">
    <property type="entry name" value="Homeodomain-like"/>
    <property type="match status" value="2"/>
</dbReference>
<dbReference type="Proteomes" id="UP001589776">
    <property type="component" value="Unassembled WGS sequence"/>
</dbReference>
<organism evidence="5 6">
    <name type="scientific">Paenibacillus chartarius</name>
    <dbReference type="NCBI Taxonomy" id="747481"/>
    <lineage>
        <taxon>Bacteria</taxon>
        <taxon>Bacillati</taxon>
        <taxon>Bacillota</taxon>
        <taxon>Bacilli</taxon>
        <taxon>Bacillales</taxon>
        <taxon>Paenibacillaceae</taxon>
        <taxon>Paenibacillus</taxon>
    </lineage>
</organism>
<comment type="caution">
    <text evidence="5">The sequence shown here is derived from an EMBL/GenBank/DDBJ whole genome shotgun (WGS) entry which is preliminary data.</text>
</comment>
<reference evidence="5 6" key="1">
    <citation type="submission" date="2024-09" db="EMBL/GenBank/DDBJ databases">
        <authorList>
            <person name="Sun Q."/>
            <person name="Mori K."/>
        </authorList>
    </citation>
    <scope>NUCLEOTIDE SEQUENCE [LARGE SCALE GENOMIC DNA]</scope>
    <source>
        <strain evidence="5 6">CCM 7759</strain>
    </source>
</reference>
<evidence type="ECO:0000259" key="4">
    <source>
        <dbReference type="PROSITE" id="PS01124"/>
    </source>
</evidence>
<dbReference type="Gene3D" id="2.60.120.10">
    <property type="entry name" value="Jelly Rolls"/>
    <property type="match status" value="1"/>
</dbReference>
<evidence type="ECO:0000256" key="3">
    <source>
        <dbReference type="ARBA" id="ARBA00023163"/>
    </source>
</evidence>
<keyword evidence="1" id="KW-0805">Transcription regulation</keyword>
<dbReference type="InterPro" id="IPR018060">
    <property type="entry name" value="HTH_AraC"/>
</dbReference>
<evidence type="ECO:0000313" key="6">
    <source>
        <dbReference type="Proteomes" id="UP001589776"/>
    </source>
</evidence>
<dbReference type="InterPro" id="IPR003313">
    <property type="entry name" value="AraC-bd"/>
</dbReference>
<feature type="domain" description="HTH araC/xylS-type" evidence="4">
    <location>
        <begin position="189"/>
        <end position="287"/>
    </location>
</feature>
<evidence type="ECO:0000256" key="1">
    <source>
        <dbReference type="ARBA" id="ARBA00023015"/>
    </source>
</evidence>
<dbReference type="InterPro" id="IPR009057">
    <property type="entry name" value="Homeodomain-like_sf"/>
</dbReference>
<keyword evidence="6" id="KW-1185">Reference proteome</keyword>
<evidence type="ECO:0000313" key="5">
    <source>
        <dbReference type="EMBL" id="MFC0212495.1"/>
    </source>
</evidence>
<keyword evidence="3" id="KW-0804">Transcription</keyword>
<dbReference type="InterPro" id="IPR037923">
    <property type="entry name" value="HTH-like"/>
</dbReference>
<dbReference type="PANTHER" id="PTHR43280:SF28">
    <property type="entry name" value="HTH-TYPE TRANSCRIPTIONAL ACTIVATOR RHAS"/>
    <property type="match status" value="1"/>
</dbReference>
<evidence type="ECO:0000256" key="2">
    <source>
        <dbReference type="ARBA" id="ARBA00023125"/>
    </source>
</evidence>
<dbReference type="SUPFAM" id="SSF51215">
    <property type="entry name" value="Regulatory protein AraC"/>
    <property type="match status" value="1"/>
</dbReference>
<dbReference type="PROSITE" id="PS01124">
    <property type="entry name" value="HTH_ARAC_FAMILY_2"/>
    <property type="match status" value="1"/>
</dbReference>
<proteinExistence type="predicted"/>
<dbReference type="Pfam" id="PF02311">
    <property type="entry name" value="AraC_binding"/>
    <property type="match status" value="1"/>
</dbReference>
<protein>
    <submittedName>
        <fullName evidence="5">Helix-turn-helix domain-containing protein</fullName>
    </submittedName>
</protein>